<organism evidence="1 2">
    <name type="scientific">Flavimobilis rhizosphaerae</name>
    <dbReference type="NCBI Taxonomy" id="2775421"/>
    <lineage>
        <taxon>Bacteria</taxon>
        <taxon>Bacillati</taxon>
        <taxon>Actinomycetota</taxon>
        <taxon>Actinomycetes</taxon>
        <taxon>Micrococcales</taxon>
        <taxon>Jonesiaceae</taxon>
        <taxon>Flavimobilis</taxon>
    </lineage>
</organism>
<sequence>MSARRAFGTLAGLVVGAVSTRVSRSVLDGAAADLDPETWTRTNYAGRRVDLKAGPALAAGLADAALAAGVVGGTPRTGVAHAVATLGAGAAGLNDDLREAPEDRRKGLRGHLGALREGRVTTGAVKIAGIGASAFVAALVVDGGRGPRSVGRRTLDVLVDTALVAGAANLVNLLDLRPGRALKAGAATSVALTLAGQGLAAAPALGPIATAVTADLEEDDMLGDCGANALGAHLGVAATGAPLPARAALLAGIVGLTLASERVSFSAVIDRTPALAAVDAWGRRR</sequence>
<gene>
    <name evidence="1" type="ORF">IGS67_09790</name>
</gene>
<accession>A0ABR9DRN3</accession>
<dbReference type="RefSeq" id="WP_192280205.1">
    <property type="nucleotide sequence ID" value="NZ_JACZDF010000005.1"/>
</dbReference>
<evidence type="ECO:0000313" key="2">
    <source>
        <dbReference type="Proteomes" id="UP000642107"/>
    </source>
</evidence>
<reference evidence="1 2" key="1">
    <citation type="submission" date="2020-09" db="EMBL/GenBank/DDBJ databases">
        <title>Flavimobilis rhizosphaerae sp. nov., isolated from rhizosphere soil of Spartina alterniflora.</title>
        <authorList>
            <person name="Hanqin C."/>
        </authorList>
    </citation>
    <scope>NUCLEOTIDE SEQUENCE [LARGE SCALE GENOMIC DNA]</scope>
    <source>
        <strain evidence="1 2">GY 10621</strain>
    </source>
</reference>
<evidence type="ECO:0000313" key="1">
    <source>
        <dbReference type="EMBL" id="MBD9699780.1"/>
    </source>
</evidence>
<protein>
    <submittedName>
        <fullName evidence="1">Uncharacterized protein</fullName>
    </submittedName>
</protein>
<name>A0ABR9DRN3_9MICO</name>
<keyword evidence="2" id="KW-1185">Reference proteome</keyword>
<dbReference type="Proteomes" id="UP000642107">
    <property type="component" value="Unassembled WGS sequence"/>
</dbReference>
<proteinExistence type="predicted"/>
<dbReference type="EMBL" id="JACZDF010000005">
    <property type="protein sequence ID" value="MBD9699780.1"/>
    <property type="molecule type" value="Genomic_DNA"/>
</dbReference>
<comment type="caution">
    <text evidence="1">The sequence shown here is derived from an EMBL/GenBank/DDBJ whole genome shotgun (WGS) entry which is preliminary data.</text>
</comment>